<comment type="similarity">
    <text evidence="2 14">Belongs to the potassium channel family. Plant (TC 1.A.1.4) subfamily.</text>
</comment>
<keyword evidence="9 14" id="KW-1133">Transmembrane helix</keyword>
<evidence type="ECO:0000256" key="10">
    <source>
        <dbReference type="ARBA" id="ARBA00023065"/>
    </source>
</evidence>
<comment type="function">
    <text evidence="14">Potassium channel.</text>
</comment>
<dbReference type="InterPro" id="IPR036770">
    <property type="entry name" value="Ankyrin_rpt-contain_sf"/>
</dbReference>
<keyword evidence="19" id="KW-1185">Reference proteome</keyword>
<reference evidence="17" key="2">
    <citation type="submission" date="2017-06" db="EMBL/GenBank/DDBJ databases">
        <title>The pomegranate genome and the genomics of punicalagin biosynthesis.</title>
        <authorList>
            <person name="Xu C."/>
        </authorList>
    </citation>
    <scope>NUCLEOTIDE SEQUENCE [LARGE SCALE GENOMIC DNA]</scope>
    <source>
        <tissue evidence="17">Fresh leaf</tissue>
    </source>
</reference>
<dbReference type="GO" id="GO:0005249">
    <property type="term" value="F:voltage-gated potassium channel activity"/>
    <property type="evidence" value="ECO:0007669"/>
    <property type="project" value="UniProtKB-UniRule"/>
</dbReference>
<evidence type="ECO:0000256" key="12">
    <source>
        <dbReference type="ARBA" id="ARBA00023303"/>
    </source>
</evidence>
<comment type="caution">
    <text evidence="14">Lacks conserved residue(s) required for the propagation of feature annotation.</text>
</comment>
<feature type="transmembrane region" description="Helical" evidence="14">
    <location>
        <begin position="236"/>
        <end position="261"/>
    </location>
</feature>
<dbReference type="InterPro" id="IPR003938">
    <property type="entry name" value="K_chnl_volt-dep_EAG/ELK/ERG"/>
</dbReference>
<organism evidence="17 18">
    <name type="scientific">Punica granatum</name>
    <name type="common">Pomegranate</name>
    <dbReference type="NCBI Taxonomy" id="22663"/>
    <lineage>
        <taxon>Eukaryota</taxon>
        <taxon>Viridiplantae</taxon>
        <taxon>Streptophyta</taxon>
        <taxon>Embryophyta</taxon>
        <taxon>Tracheophyta</taxon>
        <taxon>Spermatophyta</taxon>
        <taxon>Magnoliopsida</taxon>
        <taxon>eudicotyledons</taxon>
        <taxon>Gunneridae</taxon>
        <taxon>Pentapetalae</taxon>
        <taxon>rosids</taxon>
        <taxon>malvids</taxon>
        <taxon>Myrtales</taxon>
        <taxon>Lythraceae</taxon>
        <taxon>Punica</taxon>
    </lineage>
</organism>
<comment type="subcellular location">
    <subcellularLocation>
        <location evidence="1 14">Membrane</location>
        <topology evidence="1 14">Multi-pass membrane protein</topology>
    </subcellularLocation>
</comment>
<feature type="transmembrane region" description="Helical" evidence="14">
    <location>
        <begin position="101"/>
        <end position="118"/>
    </location>
</feature>
<feature type="domain" description="KHA" evidence="16">
    <location>
        <begin position="779"/>
        <end position="856"/>
    </location>
</feature>
<feature type="transmembrane region" description="Helical" evidence="14">
    <location>
        <begin position="138"/>
        <end position="158"/>
    </location>
</feature>
<feature type="repeat" description="ANK" evidence="13">
    <location>
        <begin position="692"/>
        <end position="724"/>
    </location>
</feature>
<dbReference type="Gene3D" id="2.60.120.10">
    <property type="entry name" value="Jelly Rolls"/>
    <property type="match status" value="1"/>
</dbReference>
<comment type="subunit">
    <text evidence="14">The potassium channel is composed of a homo- or heterotetrameric complex of pore-forming subunits.</text>
</comment>
<evidence type="ECO:0000256" key="2">
    <source>
        <dbReference type="ARBA" id="ARBA00007929"/>
    </source>
</evidence>
<keyword evidence="4 14" id="KW-0633">Potassium transport</keyword>
<dbReference type="PRINTS" id="PR01415">
    <property type="entry name" value="ANKYRIN"/>
</dbReference>
<dbReference type="Pfam" id="PF00520">
    <property type="entry name" value="Ion_trans"/>
    <property type="match status" value="1"/>
</dbReference>
<dbReference type="EMBL" id="MTKT01001287">
    <property type="protein sequence ID" value="OWM84897.1"/>
    <property type="molecule type" value="Genomic_DNA"/>
</dbReference>
<comment type="domain">
    <text evidence="14">The KHA domain (rich in hydrophobic and acidic residues) present in the C-terminal part is likely to be important for tetramerization.</text>
</comment>
<evidence type="ECO:0000256" key="8">
    <source>
        <dbReference type="ARBA" id="ARBA00022958"/>
    </source>
</evidence>
<dbReference type="InterPro" id="IPR005821">
    <property type="entry name" value="Ion_trans_dom"/>
</dbReference>
<reference evidence="19" key="3">
    <citation type="journal article" date="2020" name="Plant Biotechnol. J.">
        <title>The pomegranate (Punica granatum L.) draft genome dissects genetic divergence between soft- and hard-seeded cultivars.</title>
        <authorList>
            <person name="Luo X."/>
            <person name="Li H."/>
            <person name="Wu Z."/>
            <person name="Yao W."/>
            <person name="Zhao P."/>
            <person name="Cao D."/>
            <person name="Yu H."/>
            <person name="Li K."/>
            <person name="Poudel K."/>
            <person name="Zhao D."/>
            <person name="Zhang F."/>
            <person name="Xia X."/>
            <person name="Chen L."/>
            <person name="Wang Q."/>
            <person name="Jing D."/>
            <person name="Cao S."/>
        </authorList>
    </citation>
    <scope>NUCLEOTIDE SEQUENCE [LARGE SCALE GENOMIC DNA]</scope>
</reference>
<dbReference type="FunFam" id="2.60.120.10:FF:000074">
    <property type="entry name" value="Potassium channel KAT2"/>
    <property type="match status" value="1"/>
</dbReference>
<keyword evidence="6 14" id="KW-0631">Potassium channel</keyword>
<evidence type="ECO:0000256" key="9">
    <source>
        <dbReference type="ARBA" id="ARBA00022989"/>
    </source>
</evidence>
<dbReference type="Pfam" id="PF12796">
    <property type="entry name" value="Ank_2"/>
    <property type="match status" value="2"/>
</dbReference>
<dbReference type="SUPFAM" id="SSF81324">
    <property type="entry name" value="Voltage-gated potassium channels"/>
    <property type="match status" value="1"/>
</dbReference>
<evidence type="ECO:0000256" key="4">
    <source>
        <dbReference type="ARBA" id="ARBA00022538"/>
    </source>
</evidence>
<keyword evidence="11 14" id="KW-0472">Membrane</keyword>
<dbReference type="OrthoDB" id="426293at2759"/>
<sequence length="856" mass="97653">MELRFSPLTYNINNLVHHLASGDKTMKGEGKRSHQHGGTKAMLEIRHKGGDQEEADQSYDPFQMKNISKLILPPLGVSSSNQNPVQSKGWIISPMDSRYRCWEAFMVMLVAYSAWMFPFEVAFLNKNPIRELYVADNIVDLFFAIDIVLTFFLAYIDRRTQLLVRDRRSIAIRYLSTWFLMDVASTIPFEMVGYMITGKHRVCLSYSLLGILRFWRLRRVKQLFTRLEKDIRFSYFWVRCARLLAVTLMLVHSAGCLYYLLADRYPHGGKTWIGVMNPNFRETSLWIRYISAMYWSITTMTTVGYGDLHAVNTVEMIFIILYMLFNLGLTAYIIGNMTNLVVEGTRRTMEFRNSIEAASSFVCRNRLPPRLKEQILAYMCLRFKAESLNQYQLIDQLPKSICKSICQHLFLPTVEKVYLFKGISREILLLLVAKMKAEYLPPREDVIMQNEAPDDVYIIVSGEVEIIDCEMENEQLVGTLRSGDMFGEVGALCCRPQHFTFRTKTLSQLLRLKTTALIEAMQSNQENNITLLKNFLQHHKKLKDLRIGDLLVDGGEEQDDPNMDFNLLTVASTGNAAFLDELLRARLDPDIGDSQGRTPLHIAASHGHEECIWVLLRHGCNVHLRDVNGDTALWHAISSNQLSIFRILYHCAATSDPYIAGDLLCTTARRNDIPVMKELLKHGLNVDSKDRQGSTAVQIAMAQNNIEMVNLLVMNGANVVDANSYDFSPDTLNEMIGRREVGHRIVVPDATETREMPVEGQREEREPMAEILNRTGYPRVSIYRGHPMARKGSGRIEAGRLIRLPSSIEELKSIAGEKFGTDVSDATITNEEGAEIDCIEVIRDNDKLFIVENHDL</sequence>
<keyword evidence="3 14" id="KW-0813">Transport</keyword>
<dbReference type="Gene3D" id="1.25.40.20">
    <property type="entry name" value="Ankyrin repeat-containing domain"/>
    <property type="match status" value="1"/>
</dbReference>
<dbReference type="PROSITE" id="PS51490">
    <property type="entry name" value="KHA"/>
    <property type="match status" value="1"/>
</dbReference>
<feature type="repeat" description="ANK" evidence="13">
    <location>
        <begin position="595"/>
        <end position="627"/>
    </location>
</feature>
<dbReference type="PROSITE" id="PS50297">
    <property type="entry name" value="ANK_REP_REGION"/>
    <property type="match status" value="2"/>
</dbReference>
<dbReference type="SMART" id="SM00248">
    <property type="entry name" value="ANK"/>
    <property type="match status" value="6"/>
</dbReference>
<evidence type="ECO:0000256" key="5">
    <source>
        <dbReference type="ARBA" id="ARBA00022692"/>
    </source>
</evidence>
<feature type="domain" description="Cyclic nucleotide-binding" evidence="15">
    <location>
        <begin position="419"/>
        <end position="538"/>
    </location>
</feature>
<dbReference type="InterPro" id="IPR014710">
    <property type="entry name" value="RmlC-like_jellyroll"/>
</dbReference>
<dbReference type="Proteomes" id="UP000515151">
    <property type="component" value="Chromosome 4"/>
</dbReference>
<dbReference type="AlphaFoldDB" id="A0A218XIY2"/>
<dbReference type="SUPFAM" id="SSF48403">
    <property type="entry name" value="Ankyrin repeat"/>
    <property type="match status" value="1"/>
</dbReference>
<dbReference type="InterPro" id="IPR045319">
    <property type="entry name" value="KAT/AKT"/>
</dbReference>
<dbReference type="CDD" id="cd00038">
    <property type="entry name" value="CAP_ED"/>
    <property type="match status" value="1"/>
</dbReference>
<dbReference type="PROSITE" id="PS50042">
    <property type="entry name" value="CNMP_BINDING_3"/>
    <property type="match status" value="1"/>
</dbReference>
<keyword evidence="10 14" id="KW-0406">Ion transport</keyword>
<evidence type="ECO:0000259" key="16">
    <source>
        <dbReference type="PROSITE" id="PS51490"/>
    </source>
</evidence>
<dbReference type="GeneID" id="116204667"/>
<comment type="domain">
    <text evidence="14">The segment S4 is probably the voltage-sensor and is characterized by a series of positively charged amino acids. The pore-forming region H5 is enclosed by the transmembrane segments S5 and S6 in the Shaker-type (1P/6TM) and contains the GYGD signature motif which seems to be involved in potassium selectivity.</text>
</comment>
<dbReference type="InterPro" id="IPR021789">
    <property type="entry name" value="KHA_dom"/>
</dbReference>
<feature type="transmembrane region" description="Helical" evidence="14">
    <location>
        <begin position="286"/>
        <end position="305"/>
    </location>
</feature>
<dbReference type="Pfam" id="PF11834">
    <property type="entry name" value="KHA"/>
    <property type="match status" value="1"/>
</dbReference>
<evidence type="ECO:0000256" key="6">
    <source>
        <dbReference type="ARBA" id="ARBA00022826"/>
    </source>
</evidence>
<feature type="transmembrane region" description="Helical" evidence="14">
    <location>
        <begin position="317"/>
        <end position="335"/>
    </location>
</feature>
<keyword evidence="8 14" id="KW-0630">Potassium</keyword>
<dbReference type="Gene3D" id="1.10.287.70">
    <property type="match status" value="1"/>
</dbReference>
<gene>
    <name evidence="20" type="primary">LOC116204667</name>
    <name evidence="17" type="ORF">CDL15_Pgr027684</name>
</gene>
<name>A0A218XIY2_PUNGR</name>
<evidence type="ECO:0000256" key="3">
    <source>
        <dbReference type="ARBA" id="ARBA00022448"/>
    </source>
</evidence>
<evidence type="ECO:0000256" key="1">
    <source>
        <dbReference type="ARBA" id="ARBA00004141"/>
    </source>
</evidence>
<keyword evidence="12 14" id="KW-0407">Ion channel</keyword>
<dbReference type="SMART" id="SM00100">
    <property type="entry name" value="cNMP"/>
    <property type="match status" value="1"/>
</dbReference>
<dbReference type="InterPro" id="IPR002110">
    <property type="entry name" value="Ankyrin_rpt"/>
</dbReference>
<dbReference type="RefSeq" id="XP_031392721.1">
    <property type="nucleotide sequence ID" value="XM_031536861.1"/>
</dbReference>
<dbReference type="SUPFAM" id="SSF51206">
    <property type="entry name" value="cAMP-binding domain-like"/>
    <property type="match status" value="1"/>
</dbReference>
<dbReference type="FunFam" id="1.10.287.70:FF:000123">
    <property type="entry name" value="Potassium channel KAT3"/>
    <property type="match status" value="1"/>
</dbReference>
<evidence type="ECO:0000256" key="7">
    <source>
        <dbReference type="ARBA" id="ARBA00022882"/>
    </source>
</evidence>
<proteinExistence type="inferred from homology"/>
<dbReference type="InterPro" id="IPR000595">
    <property type="entry name" value="cNMP-bd_dom"/>
</dbReference>
<evidence type="ECO:0000313" key="17">
    <source>
        <dbReference type="EMBL" id="OWM84897.1"/>
    </source>
</evidence>
<keyword evidence="7 14" id="KW-0851">Voltage-gated channel</keyword>
<keyword evidence="5 14" id="KW-0812">Transmembrane</keyword>
<evidence type="ECO:0000313" key="18">
    <source>
        <dbReference type="Proteomes" id="UP000197138"/>
    </source>
</evidence>
<evidence type="ECO:0000259" key="15">
    <source>
        <dbReference type="PROSITE" id="PS50042"/>
    </source>
</evidence>
<evidence type="ECO:0000256" key="14">
    <source>
        <dbReference type="RuleBase" id="RU369015"/>
    </source>
</evidence>
<reference evidence="18" key="1">
    <citation type="journal article" date="2017" name="Plant J.">
        <title>The pomegranate (Punica granatum L.) genome and the genomics of punicalagin biosynthesis.</title>
        <authorList>
            <person name="Qin G."/>
            <person name="Xu C."/>
            <person name="Ming R."/>
            <person name="Tang H."/>
            <person name="Guyot R."/>
            <person name="Kramer E.M."/>
            <person name="Hu Y."/>
            <person name="Yi X."/>
            <person name="Qi Y."/>
            <person name="Xu X."/>
            <person name="Gao Z."/>
            <person name="Pan H."/>
            <person name="Jian J."/>
            <person name="Tian Y."/>
            <person name="Yue Z."/>
            <person name="Xu Y."/>
        </authorList>
    </citation>
    <scope>NUCLEOTIDE SEQUENCE [LARGE SCALE GENOMIC DNA]</scope>
    <source>
        <strain evidence="18">cv. Dabenzi</strain>
    </source>
</reference>
<keyword evidence="13" id="KW-0040">ANK repeat</keyword>
<dbReference type="PRINTS" id="PR01463">
    <property type="entry name" value="EAGCHANLFMLY"/>
</dbReference>
<dbReference type="Pfam" id="PF00027">
    <property type="entry name" value="cNMP_binding"/>
    <property type="match status" value="1"/>
</dbReference>
<reference evidence="20" key="4">
    <citation type="submission" date="2025-04" db="UniProtKB">
        <authorList>
            <consortium name="RefSeq"/>
        </authorList>
    </citation>
    <scope>IDENTIFICATION</scope>
    <source>
        <tissue evidence="20">Leaf</tissue>
    </source>
</reference>
<dbReference type="PANTHER" id="PTHR45743:SF21">
    <property type="entry name" value="POTASSIUM CHANNEL AKT2_3"/>
    <property type="match status" value="1"/>
</dbReference>
<dbReference type="PANTHER" id="PTHR45743">
    <property type="entry name" value="POTASSIUM CHANNEL AKT1"/>
    <property type="match status" value="1"/>
</dbReference>
<dbReference type="GO" id="GO:0034702">
    <property type="term" value="C:monoatomic ion channel complex"/>
    <property type="evidence" value="ECO:0007669"/>
    <property type="project" value="UniProtKB-KW"/>
</dbReference>
<evidence type="ECO:0000313" key="20">
    <source>
        <dbReference type="RefSeq" id="XP_031392721.1"/>
    </source>
</evidence>
<evidence type="ECO:0000256" key="11">
    <source>
        <dbReference type="ARBA" id="ARBA00023136"/>
    </source>
</evidence>
<evidence type="ECO:0000256" key="13">
    <source>
        <dbReference type="PROSITE-ProRule" id="PRU00023"/>
    </source>
</evidence>
<dbReference type="InterPro" id="IPR018490">
    <property type="entry name" value="cNMP-bd_dom_sf"/>
</dbReference>
<evidence type="ECO:0000313" key="19">
    <source>
        <dbReference type="Proteomes" id="UP000515151"/>
    </source>
</evidence>
<dbReference type="Proteomes" id="UP000197138">
    <property type="component" value="Unassembled WGS sequence"/>
</dbReference>
<protein>
    <recommendedName>
        <fullName evidence="14">Potassium channel</fullName>
    </recommendedName>
</protein>
<accession>A0A218XIY2</accession>
<dbReference type="PROSITE" id="PS50088">
    <property type="entry name" value="ANK_REPEAT"/>
    <property type="match status" value="2"/>
</dbReference>